<dbReference type="GO" id="GO:0090307">
    <property type="term" value="P:mitotic spindle assembly"/>
    <property type="evidence" value="ECO:0007669"/>
    <property type="project" value="TreeGrafter"/>
</dbReference>
<proteinExistence type="inferred from homology"/>
<reference evidence="12" key="2">
    <citation type="submission" date="2021-12" db="EMBL/GenBank/DDBJ databases">
        <title>Resequencing data analysis of finger millet.</title>
        <authorList>
            <person name="Hatakeyama M."/>
            <person name="Aluri S."/>
            <person name="Balachadran M.T."/>
            <person name="Sivarajan S.R."/>
            <person name="Poveda L."/>
            <person name="Shimizu-Inatsugi R."/>
            <person name="Schlapbach R."/>
            <person name="Sreeman S.M."/>
            <person name="Shimizu K.K."/>
        </authorList>
    </citation>
    <scope>NUCLEOTIDE SEQUENCE</scope>
</reference>
<comment type="similarity">
    <text evidence="2">Belongs to the TRAFAC class myosin-kinesin ATPase superfamily. Kinesin family. Ungrouped subfamily.</text>
</comment>
<feature type="region of interest" description="Disordered" evidence="10">
    <location>
        <begin position="475"/>
        <end position="495"/>
    </location>
</feature>
<comment type="caution">
    <text evidence="12">The sequence shown here is derived from an EMBL/GenBank/DDBJ whole genome shotgun (WGS) entry which is preliminary data.</text>
</comment>
<dbReference type="InterPro" id="IPR016024">
    <property type="entry name" value="ARM-type_fold"/>
</dbReference>
<evidence type="ECO:0000259" key="11">
    <source>
        <dbReference type="PROSITE" id="PS50067"/>
    </source>
</evidence>
<dbReference type="SUPFAM" id="SSF52540">
    <property type="entry name" value="P-loop containing nucleoside triphosphate hydrolases"/>
    <property type="match status" value="1"/>
</dbReference>
<keyword evidence="8" id="KW-0067">ATP-binding</keyword>
<dbReference type="GO" id="GO:0005524">
    <property type="term" value="F:ATP binding"/>
    <property type="evidence" value="ECO:0007669"/>
    <property type="project" value="UniProtKB-UniRule"/>
</dbReference>
<feature type="domain" description="Kinesin motor" evidence="11">
    <location>
        <begin position="11"/>
        <end position="183"/>
    </location>
</feature>
<dbReference type="GO" id="GO:0008017">
    <property type="term" value="F:microtubule binding"/>
    <property type="evidence" value="ECO:0007669"/>
    <property type="project" value="InterPro"/>
</dbReference>
<keyword evidence="3" id="KW-0963">Cytoplasm</keyword>
<dbReference type="SUPFAM" id="SSF48371">
    <property type="entry name" value="ARM repeat"/>
    <property type="match status" value="1"/>
</dbReference>
<gene>
    <name evidence="12" type="primary">gb18627</name>
    <name evidence="12" type="ORF">PR202_gb18627</name>
</gene>
<accession>A0AAV5F5F0</accession>
<dbReference type="InterPro" id="IPR047149">
    <property type="entry name" value="KIF11-like"/>
</dbReference>
<keyword evidence="9" id="KW-0175">Coiled coil</keyword>
<organism evidence="12 13">
    <name type="scientific">Eleusine coracana subsp. coracana</name>
    <dbReference type="NCBI Taxonomy" id="191504"/>
    <lineage>
        <taxon>Eukaryota</taxon>
        <taxon>Viridiplantae</taxon>
        <taxon>Streptophyta</taxon>
        <taxon>Embryophyta</taxon>
        <taxon>Tracheophyta</taxon>
        <taxon>Spermatophyta</taxon>
        <taxon>Magnoliopsida</taxon>
        <taxon>Liliopsida</taxon>
        <taxon>Poales</taxon>
        <taxon>Poaceae</taxon>
        <taxon>PACMAD clade</taxon>
        <taxon>Chloridoideae</taxon>
        <taxon>Cynodonteae</taxon>
        <taxon>Eleusininae</taxon>
        <taxon>Eleusine</taxon>
    </lineage>
</organism>
<evidence type="ECO:0000256" key="7">
    <source>
        <dbReference type="PROSITE-ProRule" id="PRU00259"/>
    </source>
</evidence>
<dbReference type="InterPro" id="IPR001752">
    <property type="entry name" value="Kinesin_motor_dom"/>
</dbReference>
<dbReference type="Proteomes" id="UP001054889">
    <property type="component" value="Unassembled WGS sequence"/>
</dbReference>
<dbReference type="PANTHER" id="PTHR47970:SF6">
    <property type="entry name" value="KINESIN-LIKE PROTEIN KIN-UC ISOFORM X1"/>
    <property type="match status" value="1"/>
</dbReference>
<dbReference type="SMART" id="SM00185">
    <property type="entry name" value="ARM"/>
    <property type="match status" value="4"/>
</dbReference>
<evidence type="ECO:0000256" key="3">
    <source>
        <dbReference type="ARBA" id="ARBA00022490"/>
    </source>
</evidence>
<dbReference type="GO" id="GO:0008574">
    <property type="term" value="F:plus-end-directed microtubule motor activity"/>
    <property type="evidence" value="ECO:0007669"/>
    <property type="project" value="TreeGrafter"/>
</dbReference>
<protein>
    <recommendedName>
        <fullName evidence="11">Kinesin motor domain-containing protein</fullName>
    </recommendedName>
</protein>
<dbReference type="AlphaFoldDB" id="A0AAV5F5F0"/>
<evidence type="ECO:0000256" key="5">
    <source>
        <dbReference type="ARBA" id="ARBA00023175"/>
    </source>
</evidence>
<dbReference type="InterPro" id="IPR011989">
    <property type="entry name" value="ARM-like"/>
</dbReference>
<dbReference type="Gene3D" id="1.25.10.10">
    <property type="entry name" value="Leucine-rich Repeat Variant"/>
    <property type="match status" value="1"/>
</dbReference>
<dbReference type="PROSITE" id="PS50067">
    <property type="entry name" value="KINESIN_MOTOR_2"/>
    <property type="match status" value="1"/>
</dbReference>
<dbReference type="GO" id="GO:0005876">
    <property type="term" value="C:spindle microtubule"/>
    <property type="evidence" value="ECO:0007669"/>
    <property type="project" value="TreeGrafter"/>
</dbReference>
<dbReference type="InterPro" id="IPR000225">
    <property type="entry name" value="Armadillo"/>
</dbReference>
<dbReference type="Pfam" id="PF00514">
    <property type="entry name" value="Arm"/>
    <property type="match status" value="1"/>
</dbReference>
<reference evidence="12" key="1">
    <citation type="journal article" date="2018" name="DNA Res.">
        <title>Multiple hybrid de novo genome assembly of finger millet, an orphan allotetraploid crop.</title>
        <authorList>
            <person name="Hatakeyama M."/>
            <person name="Aluri S."/>
            <person name="Balachadran M.T."/>
            <person name="Sivarajan S.R."/>
            <person name="Patrignani A."/>
            <person name="Gruter S."/>
            <person name="Poveda L."/>
            <person name="Shimizu-Inatsugi R."/>
            <person name="Baeten J."/>
            <person name="Francoijs K.J."/>
            <person name="Nataraja K.N."/>
            <person name="Reddy Y.A.N."/>
            <person name="Phadnis S."/>
            <person name="Ravikumar R.L."/>
            <person name="Schlapbach R."/>
            <person name="Sreeman S.M."/>
            <person name="Shimizu K.K."/>
        </authorList>
    </citation>
    <scope>NUCLEOTIDE SEQUENCE</scope>
</reference>
<evidence type="ECO:0000256" key="9">
    <source>
        <dbReference type="SAM" id="Coils"/>
    </source>
</evidence>
<name>A0AAV5F5F0_ELECO</name>
<keyword evidence="5 8" id="KW-0505">Motor protein</keyword>
<feature type="coiled-coil region" evidence="9">
    <location>
        <begin position="403"/>
        <end position="469"/>
    </location>
</feature>
<feature type="repeat" description="ARM" evidence="7">
    <location>
        <begin position="569"/>
        <end position="612"/>
    </location>
</feature>
<evidence type="ECO:0000256" key="4">
    <source>
        <dbReference type="ARBA" id="ARBA00022701"/>
    </source>
</evidence>
<dbReference type="InterPro" id="IPR036961">
    <property type="entry name" value="Kinesin_motor_dom_sf"/>
</dbReference>
<evidence type="ECO:0000256" key="2">
    <source>
        <dbReference type="ARBA" id="ARBA00010103"/>
    </source>
</evidence>
<dbReference type="FunFam" id="1.25.10.10:FF:000357">
    <property type="entry name" value="Kinesin-like protein"/>
    <property type="match status" value="1"/>
</dbReference>
<sequence length="780" mass="87757">MVSFKITDSCRVRVAVRLRPKNAEELAHGDDFDSCVELQPECKRLKLKKNNWSCESYKFDEVFSENASQKRIYEVVAKPVVEARKCKIYFGITLQSVLEGYNGTVMAYGQTGTGKTYTVGHLGKDDPSGRGIMVRALEHILSSISSETDRVAISYLQLYLESVQDLLAPDKTNIPIVEDPKTGEVSLSGAAIVEIKDLEHVSKFCKLAMKVVNTIKLKEEVDFEILYKKMEREVDHLTSEMERQQKLRQSEKILWDKKLEESEMSFHDLKKTSNMQIEFHHSKPCFREQEYNNCILTQNLEKEKRQLEFAVKKLAHDLEEEKGQKTLLSEQITYLEKLLNEKKQQQHLEDLSKIEILADTAKHHEKEMGELLRKLEEERCGSASMKDHLSILQQQLCDAQSSAQMQESRARKLEKELSKATEEFTRQEQLLKEKISKRISEKELIYEELKSTQEKLHQEIRQRQGLEDQILRLKQPGPDNCTEESKTSCGMVRSGSGLGSASYLSKSGKLREAPSSQRGTISKIFEEVGLPNVLALLKSEDLDVQIHAVKVVANLAAEDINQQKIVDEGGLDALLSLLETSENTTIHRVTAGAVANLAMNGSNQGVIMNKGGARLLANVASKTDDAQTLRMVAGAIANLCGNEKLHVMLKQDGGIKALLEMFRTGHSDVIAQIARGIANFAKCESRLISQGLRKGKSLLIEDGVLAWMVANSNRFTASTRRHIELAFCHLAQNEDNTCDIIASGGIKELLRISRESSRDDTRNLAKKALDSNPAFLREIQ</sequence>
<keyword evidence="13" id="KW-1185">Reference proteome</keyword>
<feature type="repeat" description="ARM" evidence="7">
    <location>
        <begin position="528"/>
        <end position="570"/>
    </location>
</feature>
<evidence type="ECO:0000256" key="8">
    <source>
        <dbReference type="PROSITE-ProRule" id="PRU00283"/>
    </source>
</evidence>
<dbReference type="InterPro" id="IPR027417">
    <property type="entry name" value="P-loop_NTPase"/>
</dbReference>
<dbReference type="GO" id="GO:0051231">
    <property type="term" value="P:spindle elongation"/>
    <property type="evidence" value="ECO:0007669"/>
    <property type="project" value="TreeGrafter"/>
</dbReference>
<keyword evidence="6" id="KW-0206">Cytoskeleton</keyword>
<keyword evidence="4" id="KW-0493">Microtubule</keyword>
<dbReference type="GO" id="GO:0072686">
    <property type="term" value="C:mitotic spindle"/>
    <property type="evidence" value="ECO:0007669"/>
    <property type="project" value="TreeGrafter"/>
</dbReference>
<feature type="binding site" evidence="8">
    <location>
        <begin position="109"/>
        <end position="116"/>
    </location>
    <ligand>
        <name>ATP</name>
        <dbReference type="ChEBI" id="CHEBI:30616"/>
    </ligand>
</feature>
<dbReference type="Pfam" id="PF00225">
    <property type="entry name" value="Kinesin"/>
    <property type="match status" value="1"/>
</dbReference>
<evidence type="ECO:0000313" key="12">
    <source>
        <dbReference type="EMBL" id="GJN30332.1"/>
    </source>
</evidence>
<dbReference type="SMART" id="SM00129">
    <property type="entry name" value="KISc"/>
    <property type="match status" value="1"/>
</dbReference>
<keyword evidence="8" id="KW-0547">Nucleotide-binding</keyword>
<evidence type="ECO:0000313" key="13">
    <source>
        <dbReference type="Proteomes" id="UP001054889"/>
    </source>
</evidence>
<dbReference type="PANTHER" id="PTHR47970">
    <property type="entry name" value="KINESIN-LIKE PROTEIN KIF11"/>
    <property type="match status" value="1"/>
</dbReference>
<dbReference type="Gene3D" id="3.40.850.10">
    <property type="entry name" value="Kinesin motor domain"/>
    <property type="match status" value="1"/>
</dbReference>
<evidence type="ECO:0000256" key="1">
    <source>
        <dbReference type="ARBA" id="ARBA00004245"/>
    </source>
</evidence>
<comment type="subcellular location">
    <subcellularLocation>
        <location evidence="1">Cytoplasm</location>
        <location evidence="1">Cytoskeleton</location>
    </subcellularLocation>
</comment>
<dbReference type="PROSITE" id="PS50176">
    <property type="entry name" value="ARM_REPEAT"/>
    <property type="match status" value="2"/>
</dbReference>
<dbReference type="GO" id="GO:0007018">
    <property type="term" value="P:microtubule-based movement"/>
    <property type="evidence" value="ECO:0007669"/>
    <property type="project" value="InterPro"/>
</dbReference>
<evidence type="ECO:0000256" key="10">
    <source>
        <dbReference type="SAM" id="MobiDB-lite"/>
    </source>
</evidence>
<evidence type="ECO:0000256" key="6">
    <source>
        <dbReference type="ARBA" id="ARBA00023212"/>
    </source>
</evidence>
<dbReference type="EMBL" id="BQKI01000082">
    <property type="protein sequence ID" value="GJN30332.1"/>
    <property type="molecule type" value="Genomic_DNA"/>
</dbReference>